<reference evidence="2 3" key="1">
    <citation type="submission" date="2020-05" db="EMBL/GenBank/DDBJ databases">
        <authorList>
            <person name="Zhang R."/>
        </authorList>
    </citation>
    <scope>NUCLEOTIDE SEQUENCE [LARGE SCALE GENOMIC DNA]</scope>
    <source>
        <strain evidence="2 3">DSM 28986</strain>
    </source>
</reference>
<dbReference type="PANTHER" id="PTHR43236:SF2">
    <property type="entry name" value="BLL0069 PROTEIN"/>
    <property type="match status" value="1"/>
</dbReference>
<feature type="domain" description="IrrE N-terminal-like" evidence="1">
    <location>
        <begin position="69"/>
        <end position="184"/>
    </location>
</feature>
<name>A0A7K4FMR7_9ARCH</name>
<dbReference type="PANTHER" id="PTHR43236">
    <property type="entry name" value="ANTITOXIN HIGA1"/>
    <property type="match status" value="1"/>
</dbReference>
<dbReference type="AlphaFoldDB" id="A0A7K4FMR7"/>
<dbReference type="Proteomes" id="UP000546917">
    <property type="component" value="Unassembled WGS sequence"/>
</dbReference>
<comment type="caution">
    <text evidence="2">The sequence shown here is derived from an EMBL/GenBank/DDBJ whole genome shotgun (WGS) entry which is preliminary data.</text>
</comment>
<dbReference type="Gene3D" id="1.10.10.2910">
    <property type="match status" value="1"/>
</dbReference>
<dbReference type="RefSeq" id="WP_171481538.1">
    <property type="nucleotide sequence ID" value="NZ_JABGBP010000154.1"/>
</dbReference>
<evidence type="ECO:0000259" key="1">
    <source>
        <dbReference type="Pfam" id="PF06114"/>
    </source>
</evidence>
<protein>
    <submittedName>
        <fullName evidence="2">ImmA/IrrE family metallo-endopeptidase</fullName>
    </submittedName>
</protein>
<evidence type="ECO:0000313" key="3">
    <source>
        <dbReference type="Proteomes" id="UP000546917"/>
    </source>
</evidence>
<dbReference type="InterPro" id="IPR052345">
    <property type="entry name" value="Rad_response_metalloprotease"/>
</dbReference>
<dbReference type="InterPro" id="IPR010359">
    <property type="entry name" value="IrrE_HExxH"/>
</dbReference>
<sequence length="264" mass="31396">EFLQNIAGELYDNINKSREADIEKYNVKYRPEDIAAIERKKFSNFSEQKKFRSVYEALNKFKSEVENNNIIIMQFPFNDIRGFSLINKKPYFIVLNSKENPESRIFTLFHEYAHLLLYEDESNTDNASKDDEIETWCNNFASYFLLTDDIIKECYNKFDGSVYDKAHKISSQYKLSRSMIFYRFYKLGYTDEDTFKKYIADSKNIDDRGGGGNYITKIKSNYGYKFINLVFENYRENEITLSDVLTYLDIKLESMHKLRSMLNQ</sequence>
<dbReference type="EMBL" id="JABGBP010000154">
    <property type="protein sequence ID" value="NOL60101.1"/>
    <property type="molecule type" value="Genomic_DNA"/>
</dbReference>
<proteinExistence type="predicted"/>
<gene>
    <name evidence="2" type="ORF">HLB00_04530</name>
</gene>
<accession>A0A7K4FMR7</accession>
<feature type="non-terminal residue" evidence="2">
    <location>
        <position position="1"/>
    </location>
</feature>
<dbReference type="Pfam" id="PF06114">
    <property type="entry name" value="Peptidase_M78"/>
    <property type="match status" value="1"/>
</dbReference>
<organism evidence="2 3">
    <name type="scientific">Ferroplasma acidiphilum</name>
    <dbReference type="NCBI Taxonomy" id="74969"/>
    <lineage>
        <taxon>Archaea</taxon>
        <taxon>Methanobacteriati</taxon>
        <taxon>Thermoplasmatota</taxon>
        <taxon>Thermoplasmata</taxon>
        <taxon>Thermoplasmatales</taxon>
        <taxon>Ferroplasmaceae</taxon>
        <taxon>Ferroplasma</taxon>
    </lineage>
</organism>
<evidence type="ECO:0000313" key="2">
    <source>
        <dbReference type="EMBL" id="NOL60101.1"/>
    </source>
</evidence>